<proteinExistence type="predicted"/>
<feature type="domain" description="Mce/MlaD" evidence="2">
    <location>
        <begin position="40"/>
        <end position="113"/>
    </location>
</feature>
<gene>
    <name evidence="3" type="ORF">H1R19_19575</name>
</gene>
<evidence type="ECO:0000313" key="3">
    <source>
        <dbReference type="EMBL" id="QMT01037.1"/>
    </source>
</evidence>
<feature type="signal peptide" evidence="1">
    <location>
        <begin position="1"/>
        <end position="22"/>
    </location>
</feature>
<dbReference type="RefSeq" id="WP_188331264.1">
    <property type="nucleotide sequence ID" value="NZ_CP059491.1"/>
</dbReference>
<dbReference type="PANTHER" id="PTHR33371:SF4">
    <property type="entry name" value="INTERMEMBRANE PHOSPHOLIPID TRANSPORT SYSTEM BINDING PROTEIN MLAD"/>
    <property type="match status" value="1"/>
</dbReference>
<dbReference type="Proteomes" id="UP000515663">
    <property type="component" value="Chromosome"/>
</dbReference>
<dbReference type="InterPro" id="IPR003399">
    <property type="entry name" value="Mce/MlaD"/>
</dbReference>
<name>A0A7D7LSS9_9ACTN</name>
<keyword evidence="4" id="KW-1185">Reference proteome</keyword>
<sequence length="335" mass="35858">MSAARVRVVVLSMCMVVGVATGCTLNPNSIASQIHSSGPGVGISVMFTNVNNVPAGAPVTYNGTRVGRVESVRLEAGEVRVDAKVDPGLWFADDVRAVVRQDTVLGDPYIALEGEPTSEIMRVAGGGLVIPTTRTTAPPPLENTLSVVSTFVNGGSIQDMQSTIRSVNNTFPDLEQTVGVSRIVAIDTRDLARNTDRLDRMLAGMDATARAIIPNLGKLERMLSPDGRPEGVYYWRQLMDVMKEVGVLLPSVGSVYQGGMWLLPLLQDVNGSIDVITEGSAAVSQNSDKLNAFLSDTLFPFIDRPGARIVSVTSPQGKELLDDVHRLLRMLGATR</sequence>
<dbReference type="AlphaFoldDB" id="A0A7D7LSS9"/>
<dbReference type="PANTHER" id="PTHR33371">
    <property type="entry name" value="INTERMEMBRANE PHOSPHOLIPID TRANSPORT SYSTEM BINDING PROTEIN MLAD-RELATED"/>
    <property type="match status" value="1"/>
</dbReference>
<evidence type="ECO:0000256" key="1">
    <source>
        <dbReference type="SAM" id="SignalP"/>
    </source>
</evidence>
<protein>
    <submittedName>
        <fullName evidence="3">MCE family protein</fullName>
    </submittedName>
</protein>
<evidence type="ECO:0000313" key="4">
    <source>
        <dbReference type="Proteomes" id="UP000515663"/>
    </source>
</evidence>
<feature type="chain" id="PRO_5028363898" evidence="1">
    <location>
        <begin position="23"/>
        <end position="335"/>
    </location>
</feature>
<keyword evidence="1" id="KW-0732">Signal</keyword>
<accession>A0A7D7LSS9</accession>
<dbReference type="EMBL" id="CP059491">
    <property type="protein sequence ID" value="QMT01037.1"/>
    <property type="molecule type" value="Genomic_DNA"/>
</dbReference>
<evidence type="ECO:0000259" key="2">
    <source>
        <dbReference type="Pfam" id="PF02470"/>
    </source>
</evidence>
<dbReference type="InterPro" id="IPR052336">
    <property type="entry name" value="MlaD_Phospholipid_Transporter"/>
</dbReference>
<dbReference type="PROSITE" id="PS51257">
    <property type="entry name" value="PROKAR_LIPOPROTEIN"/>
    <property type="match status" value="1"/>
</dbReference>
<dbReference type="Pfam" id="PF02470">
    <property type="entry name" value="MlaD"/>
    <property type="match status" value="1"/>
</dbReference>
<dbReference type="KEGG" id="gji:H1R19_19575"/>
<reference evidence="4" key="1">
    <citation type="submission" date="2020-07" db="EMBL/GenBank/DDBJ databases">
        <title>novel species isolated from the respiratory tract of Marmot.</title>
        <authorList>
            <person name="Zhang G."/>
        </authorList>
    </citation>
    <scope>NUCLEOTIDE SEQUENCE [LARGE SCALE GENOMIC DNA]</scope>
    <source>
        <strain evidence="4">686</strain>
    </source>
</reference>
<organism evidence="3 4">
    <name type="scientific">Gordonia jinghuaiqii</name>
    <dbReference type="NCBI Taxonomy" id="2758710"/>
    <lineage>
        <taxon>Bacteria</taxon>
        <taxon>Bacillati</taxon>
        <taxon>Actinomycetota</taxon>
        <taxon>Actinomycetes</taxon>
        <taxon>Mycobacteriales</taxon>
        <taxon>Gordoniaceae</taxon>
        <taxon>Gordonia</taxon>
    </lineage>
</organism>